<dbReference type="EMBL" id="SDVB01000082">
    <property type="protein sequence ID" value="RYC25789.1"/>
    <property type="molecule type" value="Genomic_DNA"/>
</dbReference>
<dbReference type="SUPFAM" id="SSF47413">
    <property type="entry name" value="lambda repressor-like DNA-binding domains"/>
    <property type="match status" value="1"/>
</dbReference>
<dbReference type="InterPro" id="IPR050807">
    <property type="entry name" value="TransReg_Diox_bact_type"/>
</dbReference>
<proteinExistence type="predicted"/>
<dbReference type="PROSITE" id="PS50937">
    <property type="entry name" value="HTH_MERR_2"/>
    <property type="match status" value="1"/>
</dbReference>
<keyword evidence="6" id="KW-1185">Reference proteome</keyword>
<dbReference type="SMART" id="SM00422">
    <property type="entry name" value="HTH_MERR"/>
    <property type="match status" value="1"/>
</dbReference>
<dbReference type="Gene3D" id="1.10.1660.10">
    <property type="match status" value="1"/>
</dbReference>
<accession>A0A4Q2U101</accession>
<organism evidence="5 6">
    <name type="scientific">Ciceribacter ferrooxidans</name>
    <dbReference type="NCBI Taxonomy" id="2509717"/>
    <lineage>
        <taxon>Bacteria</taxon>
        <taxon>Pseudomonadati</taxon>
        <taxon>Pseudomonadota</taxon>
        <taxon>Alphaproteobacteria</taxon>
        <taxon>Hyphomicrobiales</taxon>
        <taxon>Rhizobiaceae</taxon>
        <taxon>Ciceribacter</taxon>
    </lineage>
</organism>
<evidence type="ECO:0000256" key="1">
    <source>
        <dbReference type="ARBA" id="ARBA00023125"/>
    </source>
</evidence>
<dbReference type="RefSeq" id="WP_129330446.1">
    <property type="nucleotide sequence ID" value="NZ_SDVB01000082.1"/>
</dbReference>
<evidence type="ECO:0000256" key="2">
    <source>
        <dbReference type="SAM" id="MobiDB-lite"/>
    </source>
</evidence>
<dbReference type="Gene3D" id="1.10.260.40">
    <property type="entry name" value="lambda repressor-like DNA-binding domains"/>
    <property type="match status" value="1"/>
</dbReference>
<dbReference type="SUPFAM" id="SSF46955">
    <property type="entry name" value="Putative DNA-binding domain"/>
    <property type="match status" value="1"/>
</dbReference>
<reference evidence="5 6" key="1">
    <citation type="submission" date="2019-01" db="EMBL/GenBank/DDBJ databases">
        <authorList>
            <person name="Deng T."/>
        </authorList>
    </citation>
    <scope>NUCLEOTIDE SEQUENCE [LARGE SCALE GENOMIC DNA]</scope>
    <source>
        <strain evidence="5 6">F8825</strain>
    </source>
</reference>
<dbReference type="InterPro" id="IPR011051">
    <property type="entry name" value="RmlC_Cupin_sf"/>
</dbReference>
<dbReference type="Pfam" id="PF13560">
    <property type="entry name" value="HTH_31"/>
    <property type="match status" value="1"/>
</dbReference>
<dbReference type="InterPro" id="IPR014710">
    <property type="entry name" value="RmlC-like_jellyroll"/>
</dbReference>
<dbReference type="InterPro" id="IPR013096">
    <property type="entry name" value="Cupin_2"/>
</dbReference>
<feature type="region of interest" description="Disordered" evidence="2">
    <location>
        <begin position="71"/>
        <end position="98"/>
    </location>
</feature>
<dbReference type="CDD" id="cd00093">
    <property type="entry name" value="HTH_XRE"/>
    <property type="match status" value="1"/>
</dbReference>
<evidence type="ECO:0000259" key="3">
    <source>
        <dbReference type="PROSITE" id="PS50937"/>
    </source>
</evidence>
<dbReference type="GO" id="GO:0003677">
    <property type="term" value="F:DNA binding"/>
    <property type="evidence" value="ECO:0007669"/>
    <property type="project" value="UniProtKB-KW"/>
</dbReference>
<feature type="domain" description="HTH cro/C1-type" evidence="4">
    <location>
        <begin position="104"/>
        <end position="158"/>
    </location>
</feature>
<dbReference type="InterPro" id="IPR001387">
    <property type="entry name" value="Cro/C1-type_HTH"/>
</dbReference>
<dbReference type="Gene3D" id="2.60.120.10">
    <property type="entry name" value="Jelly Rolls"/>
    <property type="match status" value="1"/>
</dbReference>
<dbReference type="PANTHER" id="PTHR46797">
    <property type="entry name" value="HTH-TYPE TRANSCRIPTIONAL REGULATOR"/>
    <property type="match status" value="1"/>
</dbReference>
<dbReference type="AlphaFoldDB" id="A0A4Q2U101"/>
<feature type="domain" description="HTH merR-type" evidence="3">
    <location>
        <begin position="5"/>
        <end position="74"/>
    </location>
</feature>
<keyword evidence="1" id="KW-0238">DNA-binding</keyword>
<comment type="caution">
    <text evidence="5">The sequence shown here is derived from an EMBL/GenBank/DDBJ whole genome shotgun (WGS) entry which is preliminary data.</text>
</comment>
<sequence>MDEIRFRIAEAARMAGVSPSTLRLWETQELIRPIRTPSGQRLYDHDLVERLKTIAWLRSEKGLNPAAIRETLPEEGVAEEEDVESGPSGEPAEDGGEMPIGLKVRHLRRQAGKTLEAVAQATEVSISQLSTFERTSQGLSFTALHAVATCLGTTIASLGGREKRNARESLIREGKWPSWPTTASGVTIQTLAEGNNMMECHRFQLAPGASSEGAYQHEGEEFIHVLAGSLAIILDGDQFFDLHAGDSFYFESRRPHSWRNSFDGETVLIWINTPATF</sequence>
<protein>
    <submittedName>
        <fullName evidence="5">MerR family transcriptional regulator</fullName>
    </submittedName>
</protein>
<dbReference type="InterPro" id="IPR000551">
    <property type="entry name" value="MerR-type_HTH_dom"/>
</dbReference>
<dbReference type="SUPFAM" id="SSF51182">
    <property type="entry name" value="RmlC-like cupins"/>
    <property type="match status" value="1"/>
</dbReference>
<dbReference type="PROSITE" id="PS50943">
    <property type="entry name" value="HTH_CROC1"/>
    <property type="match status" value="1"/>
</dbReference>
<dbReference type="Pfam" id="PF13411">
    <property type="entry name" value="MerR_1"/>
    <property type="match status" value="1"/>
</dbReference>
<dbReference type="SMART" id="SM00530">
    <property type="entry name" value="HTH_XRE"/>
    <property type="match status" value="1"/>
</dbReference>
<name>A0A4Q2U101_9HYPH</name>
<dbReference type="PANTHER" id="PTHR46797:SF1">
    <property type="entry name" value="METHYLPHOSPHONATE SYNTHASE"/>
    <property type="match status" value="1"/>
</dbReference>
<evidence type="ECO:0000313" key="6">
    <source>
        <dbReference type="Proteomes" id="UP000291088"/>
    </source>
</evidence>
<dbReference type="Pfam" id="PF07883">
    <property type="entry name" value="Cupin_2"/>
    <property type="match status" value="1"/>
</dbReference>
<evidence type="ECO:0000259" key="4">
    <source>
        <dbReference type="PROSITE" id="PS50943"/>
    </source>
</evidence>
<gene>
    <name evidence="5" type="ORF">EUU22_02020</name>
</gene>
<dbReference type="GO" id="GO:0005829">
    <property type="term" value="C:cytosol"/>
    <property type="evidence" value="ECO:0007669"/>
    <property type="project" value="TreeGrafter"/>
</dbReference>
<dbReference type="CDD" id="cd00592">
    <property type="entry name" value="HTH_MerR-like"/>
    <property type="match status" value="1"/>
</dbReference>
<evidence type="ECO:0000313" key="5">
    <source>
        <dbReference type="EMBL" id="RYC25789.1"/>
    </source>
</evidence>
<dbReference type="InterPro" id="IPR010982">
    <property type="entry name" value="Lambda_DNA-bd_dom_sf"/>
</dbReference>
<dbReference type="InterPro" id="IPR009061">
    <property type="entry name" value="DNA-bd_dom_put_sf"/>
</dbReference>
<dbReference type="GO" id="GO:0003700">
    <property type="term" value="F:DNA-binding transcription factor activity"/>
    <property type="evidence" value="ECO:0007669"/>
    <property type="project" value="TreeGrafter"/>
</dbReference>
<dbReference type="OrthoDB" id="9814751at2"/>
<dbReference type="Proteomes" id="UP000291088">
    <property type="component" value="Unassembled WGS sequence"/>
</dbReference>
<dbReference type="CDD" id="cd02209">
    <property type="entry name" value="cupin_XRE_C"/>
    <property type="match status" value="1"/>
</dbReference>